<evidence type="ECO:0000313" key="1">
    <source>
        <dbReference type="EMBL" id="CEK54871.1"/>
    </source>
</evidence>
<evidence type="ECO:0008006" key="2">
    <source>
        <dbReference type="Google" id="ProtNLM"/>
    </source>
</evidence>
<dbReference type="EMBL" id="HACG01008006">
    <property type="protein sequence ID" value="CEK54871.1"/>
    <property type="molecule type" value="Transcribed_RNA"/>
</dbReference>
<proteinExistence type="predicted"/>
<reference evidence="1" key="1">
    <citation type="submission" date="2014-12" db="EMBL/GenBank/DDBJ databases">
        <title>Insight into the proteome of Arion vulgaris.</title>
        <authorList>
            <person name="Aradska J."/>
            <person name="Bulat T."/>
            <person name="Smidak R."/>
            <person name="Sarate P."/>
            <person name="Gangsoo J."/>
            <person name="Sialana F."/>
            <person name="Bilban M."/>
            <person name="Lubec G."/>
        </authorList>
    </citation>
    <scope>NUCLEOTIDE SEQUENCE</scope>
    <source>
        <tissue evidence="1">Skin</tissue>
    </source>
</reference>
<protein>
    <recommendedName>
        <fullName evidence="2">Reverse transcriptase domain-containing protein</fullName>
    </recommendedName>
</protein>
<organism evidence="1">
    <name type="scientific">Arion vulgaris</name>
    <dbReference type="NCBI Taxonomy" id="1028688"/>
    <lineage>
        <taxon>Eukaryota</taxon>
        <taxon>Metazoa</taxon>
        <taxon>Spiralia</taxon>
        <taxon>Lophotrochozoa</taxon>
        <taxon>Mollusca</taxon>
        <taxon>Gastropoda</taxon>
        <taxon>Heterobranchia</taxon>
        <taxon>Euthyneura</taxon>
        <taxon>Panpulmonata</taxon>
        <taxon>Eupulmonata</taxon>
        <taxon>Stylommatophora</taxon>
        <taxon>Helicina</taxon>
        <taxon>Arionoidea</taxon>
        <taxon>Arionidae</taxon>
        <taxon>Arion</taxon>
    </lineage>
</organism>
<sequence>LTSTLEDLNFSDNIALLYHTHKDMQEKICRLNQYSQMVRLKINQKKTEITTELRYLSTGKN</sequence>
<accession>A0A0B6YGG4</accession>
<name>A0A0B6YGG4_9EUPU</name>
<gene>
    <name evidence="1" type="primary">ORF23824</name>
</gene>
<dbReference type="AlphaFoldDB" id="A0A0B6YGG4"/>
<feature type="non-terminal residue" evidence="1">
    <location>
        <position position="1"/>
    </location>
</feature>